<name>A0A193QKX4_SODGM</name>
<accession>A0A193QKX4</accession>
<dbReference type="RefSeq" id="WP_198408730.1">
    <property type="nucleotide sequence ID" value="NC_007712.1"/>
</dbReference>
<feature type="transmembrane region" description="Helical" evidence="1">
    <location>
        <begin position="65"/>
        <end position="86"/>
    </location>
</feature>
<dbReference type="PANTHER" id="PTHR43370:SF1">
    <property type="entry name" value="GUANOSINE ABC TRANSPORTER PERMEASE PROTEIN NUPQ"/>
    <property type="match status" value="1"/>
</dbReference>
<feature type="transmembrane region" description="Helical" evidence="1">
    <location>
        <begin position="6"/>
        <end position="26"/>
    </location>
</feature>
<dbReference type="EMBL" id="LN854557">
    <property type="protein sequence ID" value="CRL45826.1"/>
    <property type="molecule type" value="Genomic_DNA"/>
</dbReference>
<protein>
    <recommendedName>
        <fullName evidence="4">ABC transporter permease</fullName>
    </recommendedName>
</protein>
<proteinExistence type="predicted"/>
<keyword evidence="1" id="KW-0472">Membrane</keyword>
<keyword evidence="1" id="KW-1133">Transmembrane helix</keyword>
<evidence type="ECO:0000313" key="3">
    <source>
        <dbReference type="Proteomes" id="UP000245838"/>
    </source>
</evidence>
<gene>
    <name evidence="2" type="ORF">SGGMMB4_03911</name>
</gene>
<evidence type="ECO:0000256" key="1">
    <source>
        <dbReference type="SAM" id="Phobius"/>
    </source>
</evidence>
<dbReference type="Proteomes" id="UP000245838">
    <property type="component" value="Chromosome sggmmb4_Chromosome"/>
</dbReference>
<sequence>MEGLTRGFITSLLMGAIVAGIPLLLAGLGEQLSEKAGVLNIGLERMILDGAWLGFLVAWRHDSMVLGLCAGAAVGMLVAVLMAGLCL</sequence>
<reference evidence="2 3" key="1">
    <citation type="submission" date="2015-05" db="EMBL/GenBank/DDBJ databases">
        <authorList>
            <person name="Goodhead I."/>
        </authorList>
    </citation>
    <scope>NUCLEOTIDE SEQUENCE [LARGE SCALE GENOMIC DNA]</scope>
    <source>
        <strain evidence="3">morsitans</strain>
    </source>
</reference>
<keyword evidence="1" id="KW-0812">Transmembrane</keyword>
<organism evidence="2 3">
    <name type="scientific">Sodalis glossinidius (strain morsitans)</name>
    <dbReference type="NCBI Taxonomy" id="343509"/>
    <lineage>
        <taxon>Bacteria</taxon>
        <taxon>Pseudomonadati</taxon>
        <taxon>Pseudomonadota</taxon>
        <taxon>Gammaproteobacteria</taxon>
        <taxon>Enterobacterales</taxon>
        <taxon>Bruguierivoracaceae</taxon>
        <taxon>Sodalis</taxon>
    </lineage>
</organism>
<dbReference type="AlphaFoldDB" id="A0A193QKX4"/>
<dbReference type="PANTHER" id="PTHR43370">
    <property type="entry name" value="SUGAR ABC TRANSPORTER INTEGRAL MEMBRANE PROTEIN-RELATED"/>
    <property type="match status" value="1"/>
</dbReference>
<evidence type="ECO:0008006" key="4">
    <source>
        <dbReference type="Google" id="ProtNLM"/>
    </source>
</evidence>
<evidence type="ECO:0000313" key="2">
    <source>
        <dbReference type="EMBL" id="CRL45826.1"/>
    </source>
</evidence>